<dbReference type="InterPro" id="IPR039537">
    <property type="entry name" value="Retrotran_Ty1/copia-like"/>
</dbReference>
<dbReference type="SUPFAM" id="SSF53098">
    <property type="entry name" value="Ribonuclease H-like"/>
    <property type="match status" value="1"/>
</dbReference>
<dbReference type="GeneID" id="120278531"/>
<evidence type="ECO:0000313" key="2">
    <source>
        <dbReference type="Proteomes" id="UP001515500"/>
    </source>
</evidence>
<dbReference type="InterPro" id="IPR012337">
    <property type="entry name" value="RNaseH-like_sf"/>
</dbReference>
<keyword evidence="2" id="KW-1185">Reference proteome</keyword>
<sequence>MAISVNKTLPDLSKLEPLDGTNYKRWSQKLLIFFEQLEIDYVLFSDSLFIETDTNGTSSDPLATPITTPPIVQTKQVDEESKKKYEKDNKTVRGHLLNHMSNPLFDLFVTQKSAKEIWNLLEKKYGADDAGKRKYVVGKWLQFQMIDDKPIMEQVHIYENLAADVLNEGMKMCEILQANVLLEKFPPSWSDYRNQLKHKKKDLTLQELISHMRTEEANRLKDKQISSLVNIPKANLVVANEYSAKETFKHGPKKGHYQGNRKNARTRINKGGNKIEKEKDKVAVLYISLQRGIRFYDFEEAQDGECVYMGNQSKFSVGAFIEQGGSKIVLEADRVVLTKNGEFVGKGYLNEGLFVLNIANGNSSSSAYIVESVNLWHGRLGHVNIASIKRLKNLNLIPAVNVNEFSKCSVCVEAKFAKKPFKSVENRNSKLLELIHTDLADFKNTISKGGKKYYVTFIDDFSRYTKVYLLRSKDEAGEMFLKYKTEVENQLDRKIKRVRSDRGGEYNTDYLKEFCEKNGIIHELTAPYTPQQNGIAERKKIELLKNMLNAMLISSSLADNMWGGSSFRLVIFLCGFLIKGWKKPLMNYGKMLHFPNLSDAKFFESEFPLKKSNTNIDYVSLNDTSMPLSLPSSSFDNEYVDNLRCSKKAKEPKKFLS</sequence>
<dbReference type="Pfam" id="PF14223">
    <property type="entry name" value="Retrotran_gag_2"/>
    <property type="match status" value="1"/>
</dbReference>
<dbReference type="GO" id="GO:0015074">
    <property type="term" value="P:DNA integration"/>
    <property type="evidence" value="ECO:0007669"/>
    <property type="project" value="InterPro"/>
</dbReference>
<proteinExistence type="predicted"/>
<evidence type="ECO:0000313" key="3">
    <source>
        <dbReference type="RefSeq" id="XP_039141238.1"/>
    </source>
</evidence>
<name>A0AB40CQ95_DIOCR</name>
<dbReference type="RefSeq" id="XP_039141238.1">
    <property type="nucleotide sequence ID" value="XM_039285304.1"/>
</dbReference>
<dbReference type="Pfam" id="PF00665">
    <property type="entry name" value="rve"/>
    <property type="match status" value="1"/>
</dbReference>
<dbReference type="InterPro" id="IPR025724">
    <property type="entry name" value="GAG-pre-integrase_dom"/>
</dbReference>
<dbReference type="PANTHER" id="PTHR42648:SF20">
    <property type="entry name" value="RNA-DIRECTED DNA POLYMERASE"/>
    <property type="match status" value="1"/>
</dbReference>
<dbReference type="Gene3D" id="3.30.420.10">
    <property type="entry name" value="Ribonuclease H-like superfamily/Ribonuclease H"/>
    <property type="match status" value="1"/>
</dbReference>
<organism evidence="2 3">
    <name type="scientific">Dioscorea cayennensis subsp. rotundata</name>
    <name type="common">White Guinea yam</name>
    <name type="synonym">Dioscorea rotundata</name>
    <dbReference type="NCBI Taxonomy" id="55577"/>
    <lineage>
        <taxon>Eukaryota</taxon>
        <taxon>Viridiplantae</taxon>
        <taxon>Streptophyta</taxon>
        <taxon>Embryophyta</taxon>
        <taxon>Tracheophyta</taxon>
        <taxon>Spermatophyta</taxon>
        <taxon>Magnoliopsida</taxon>
        <taxon>Liliopsida</taxon>
        <taxon>Dioscoreales</taxon>
        <taxon>Dioscoreaceae</taxon>
        <taxon>Dioscorea</taxon>
    </lineage>
</organism>
<dbReference type="Pfam" id="PF13976">
    <property type="entry name" value="gag_pre-integrs"/>
    <property type="match status" value="1"/>
</dbReference>
<dbReference type="PANTHER" id="PTHR42648">
    <property type="entry name" value="TRANSPOSASE, PUTATIVE-RELATED"/>
    <property type="match status" value="1"/>
</dbReference>
<gene>
    <name evidence="3" type="primary">LOC120278531</name>
</gene>
<reference evidence="3" key="1">
    <citation type="submission" date="2025-08" db="UniProtKB">
        <authorList>
            <consortium name="RefSeq"/>
        </authorList>
    </citation>
    <scope>IDENTIFICATION</scope>
</reference>
<dbReference type="GO" id="GO:0003676">
    <property type="term" value="F:nucleic acid binding"/>
    <property type="evidence" value="ECO:0007669"/>
    <property type="project" value="InterPro"/>
</dbReference>
<feature type="domain" description="Integrase catalytic" evidence="1">
    <location>
        <begin position="416"/>
        <end position="538"/>
    </location>
</feature>
<evidence type="ECO:0000259" key="1">
    <source>
        <dbReference type="PROSITE" id="PS50994"/>
    </source>
</evidence>
<dbReference type="PROSITE" id="PS50994">
    <property type="entry name" value="INTEGRASE"/>
    <property type="match status" value="1"/>
</dbReference>
<protein>
    <submittedName>
        <fullName evidence="3">Uncharacterized protein LOC120278531</fullName>
    </submittedName>
</protein>
<dbReference type="AlphaFoldDB" id="A0AB40CQ95"/>
<dbReference type="Proteomes" id="UP001515500">
    <property type="component" value="Chromosome 16"/>
</dbReference>
<dbReference type="InterPro" id="IPR001584">
    <property type="entry name" value="Integrase_cat-core"/>
</dbReference>
<accession>A0AB40CQ95</accession>
<dbReference type="InterPro" id="IPR036397">
    <property type="entry name" value="RNaseH_sf"/>
</dbReference>